<dbReference type="EMBL" id="CAADFA010000040">
    <property type="protein sequence ID" value="VFJ46929.1"/>
    <property type="molecule type" value="Genomic_DNA"/>
</dbReference>
<evidence type="ECO:0000256" key="7">
    <source>
        <dbReference type="ARBA" id="ARBA00023163"/>
    </source>
</evidence>
<dbReference type="GO" id="GO:0000428">
    <property type="term" value="C:DNA-directed RNA polymerase complex"/>
    <property type="evidence" value="ECO:0007669"/>
    <property type="project" value="UniProtKB-KW"/>
</dbReference>
<evidence type="ECO:0000313" key="14">
    <source>
        <dbReference type="EMBL" id="VFJ50058.1"/>
    </source>
</evidence>
<evidence type="ECO:0000256" key="11">
    <source>
        <dbReference type="HAMAP-Rule" id="MF_00366"/>
    </source>
</evidence>
<gene>
    <name evidence="11" type="primary">rpoZ</name>
    <name evidence="14" type="ORF">BECKFM1743A_GA0114220_100797</name>
    <name evidence="15" type="ORF">BECKFM1743B_GA0114221_100794</name>
    <name evidence="13" type="ORF">BECKFM1743C_GA0114222_100404</name>
</gene>
<dbReference type="PANTHER" id="PTHR34476:SF1">
    <property type="entry name" value="DNA-DIRECTED RNA POLYMERASE SUBUNIT OMEGA"/>
    <property type="match status" value="1"/>
</dbReference>
<dbReference type="GO" id="GO:0003677">
    <property type="term" value="F:DNA binding"/>
    <property type="evidence" value="ECO:0007669"/>
    <property type="project" value="UniProtKB-UniRule"/>
</dbReference>
<accession>A0A450VVA6</accession>
<dbReference type="EMBL" id="CAADFL010000079">
    <property type="protein sequence ID" value="VFK08695.1"/>
    <property type="molecule type" value="Genomic_DNA"/>
</dbReference>
<evidence type="ECO:0000256" key="3">
    <source>
        <dbReference type="ARBA" id="ARBA00013725"/>
    </source>
</evidence>
<dbReference type="NCBIfam" id="TIGR00690">
    <property type="entry name" value="rpoZ"/>
    <property type="match status" value="1"/>
</dbReference>
<keyword evidence="7 11" id="KW-0804">Transcription</keyword>
<dbReference type="AlphaFoldDB" id="A0A450VVA6"/>
<dbReference type="SMART" id="SM01409">
    <property type="entry name" value="RNA_pol_Rpb6"/>
    <property type="match status" value="1"/>
</dbReference>
<keyword evidence="5 11" id="KW-0808">Transferase</keyword>
<organism evidence="15">
    <name type="scientific">Candidatus Kentrum sp. FM</name>
    <dbReference type="NCBI Taxonomy" id="2126340"/>
    <lineage>
        <taxon>Bacteria</taxon>
        <taxon>Pseudomonadati</taxon>
        <taxon>Pseudomonadota</taxon>
        <taxon>Gammaproteobacteria</taxon>
        <taxon>Candidatus Kentrum</taxon>
    </lineage>
</organism>
<feature type="compositionally biased region" description="Basic and acidic residues" evidence="12">
    <location>
        <begin position="107"/>
        <end position="130"/>
    </location>
</feature>
<dbReference type="Gene3D" id="3.90.940.10">
    <property type="match status" value="1"/>
</dbReference>
<evidence type="ECO:0000256" key="9">
    <source>
        <dbReference type="ARBA" id="ARBA00030998"/>
    </source>
</evidence>
<dbReference type="InterPro" id="IPR036161">
    <property type="entry name" value="RPB6/omega-like_sf"/>
</dbReference>
<comment type="catalytic activity">
    <reaction evidence="10 11">
        <text>RNA(n) + a ribonucleoside 5'-triphosphate = RNA(n+1) + diphosphate</text>
        <dbReference type="Rhea" id="RHEA:21248"/>
        <dbReference type="Rhea" id="RHEA-COMP:14527"/>
        <dbReference type="Rhea" id="RHEA-COMP:17342"/>
        <dbReference type="ChEBI" id="CHEBI:33019"/>
        <dbReference type="ChEBI" id="CHEBI:61557"/>
        <dbReference type="ChEBI" id="CHEBI:140395"/>
        <dbReference type="EC" id="2.7.7.6"/>
    </reaction>
</comment>
<comment type="similarity">
    <text evidence="1 11">Belongs to the RNA polymerase subunit omega family.</text>
</comment>
<dbReference type="EC" id="2.7.7.6" evidence="2 11"/>
<evidence type="ECO:0000256" key="8">
    <source>
        <dbReference type="ARBA" id="ARBA00029924"/>
    </source>
</evidence>
<dbReference type="InterPro" id="IPR003716">
    <property type="entry name" value="DNA-dir_RNA_pol_omega"/>
</dbReference>
<dbReference type="EMBL" id="CAADEZ010000079">
    <property type="protein sequence ID" value="VFJ50058.1"/>
    <property type="molecule type" value="Genomic_DNA"/>
</dbReference>
<dbReference type="SUPFAM" id="SSF63562">
    <property type="entry name" value="RPB6/omega subunit-like"/>
    <property type="match status" value="1"/>
</dbReference>
<comment type="function">
    <text evidence="11">Promotes RNA polymerase assembly. Latches the N- and C-terminal regions of the beta' subunit thereby facilitating its interaction with the beta and alpha subunits.</text>
</comment>
<dbReference type="GO" id="GO:0003899">
    <property type="term" value="F:DNA-directed RNA polymerase activity"/>
    <property type="evidence" value="ECO:0007669"/>
    <property type="project" value="UniProtKB-UniRule"/>
</dbReference>
<feature type="region of interest" description="Disordered" evidence="12">
    <location>
        <begin position="61"/>
        <end position="145"/>
    </location>
</feature>
<evidence type="ECO:0000256" key="5">
    <source>
        <dbReference type="ARBA" id="ARBA00022679"/>
    </source>
</evidence>
<evidence type="ECO:0000256" key="1">
    <source>
        <dbReference type="ARBA" id="ARBA00006711"/>
    </source>
</evidence>
<evidence type="ECO:0000256" key="6">
    <source>
        <dbReference type="ARBA" id="ARBA00022695"/>
    </source>
</evidence>
<evidence type="ECO:0000313" key="13">
    <source>
        <dbReference type="EMBL" id="VFJ46929.1"/>
    </source>
</evidence>
<dbReference type="PANTHER" id="PTHR34476">
    <property type="entry name" value="DNA-DIRECTED RNA POLYMERASE SUBUNIT OMEGA"/>
    <property type="match status" value="1"/>
</dbReference>
<dbReference type="Pfam" id="PF01192">
    <property type="entry name" value="RNA_pol_Rpb6"/>
    <property type="match status" value="1"/>
</dbReference>
<dbReference type="HAMAP" id="MF_00366">
    <property type="entry name" value="RNApol_bact_RpoZ"/>
    <property type="match status" value="1"/>
</dbReference>
<evidence type="ECO:0000256" key="12">
    <source>
        <dbReference type="SAM" id="MobiDB-lite"/>
    </source>
</evidence>
<dbReference type="InterPro" id="IPR006110">
    <property type="entry name" value="Pol_omega/Rpo6/RPB6"/>
</dbReference>
<protein>
    <recommendedName>
        <fullName evidence="3 11">DNA-directed RNA polymerase subunit omega</fullName>
        <shortName evidence="11">RNAP omega subunit</shortName>
        <ecNumber evidence="2 11">2.7.7.6</ecNumber>
    </recommendedName>
    <alternativeName>
        <fullName evidence="9 11">RNA polymerase omega subunit</fullName>
    </alternativeName>
    <alternativeName>
        <fullName evidence="8 11">Transcriptase subunit omega</fullName>
    </alternativeName>
</protein>
<keyword evidence="6 11" id="KW-0548">Nucleotidyltransferase</keyword>
<name>A0A450VVA6_9GAMM</name>
<evidence type="ECO:0000256" key="10">
    <source>
        <dbReference type="ARBA" id="ARBA00048552"/>
    </source>
</evidence>
<proteinExistence type="inferred from homology"/>
<evidence type="ECO:0000256" key="2">
    <source>
        <dbReference type="ARBA" id="ARBA00012418"/>
    </source>
</evidence>
<comment type="subunit">
    <text evidence="11">The RNAP catalytic core consists of 2 alpha, 1 beta, 1 beta' and 1 omega subunit. When a sigma factor is associated with the core the holoenzyme is formed, which can initiate transcription.</text>
</comment>
<sequence length="145" mass="15975">MARITVEDCLGKTTNRFELVLLAAKRARQLSHGALPLVDEEDDKPTVLALREIAVGMVSPSLLKEENEEDEFDESHFYPKTTTESPMTHSGDALPAQGSESPDEEDAERRFMEKTQGTTEHESGVVDNVDKSLGQFPESPAESKA</sequence>
<evidence type="ECO:0000256" key="4">
    <source>
        <dbReference type="ARBA" id="ARBA00022478"/>
    </source>
</evidence>
<dbReference type="GO" id="GO:0006351">
    <property type="term" value="P:DNA-templated transcription"/>
    <property type="evidence" value="ECO:0007669"/>
    <property type="project" value="UniProtKB-UniRule"/>
</dbReference>
<evidence type="ECO:0000313" key="15">
    <source>
        <dbReference type="EMBL" id="VFK08695.1"/>
    </source>
</evidence>
<reference evidence="15" key="1">
    <citation type="submission" date="2019-02" db="EMBL/GenBank/DDBJ databases">
        <authorList>
            <person name="Gruber-Vodicka R. H."/>
            <person name="Seah K. B. B."/>
        </authorList>
    </citation>
    <scope>NUCLEOTIDE SEQUENCE</scope>
    <source>
        <strain evidence="14">BECK_BZ163</strain>
        <strain evidence="15">BECK_BZ164</strain>
        <strain evidence="13">BECK_BZ165</strain>
    </source>
</reference>
<keyword evidence="4 11" id="KW-0240">DNA-directed RNA polymerase</keyword>